<dbReference type="SUPFAM" id="SSF52540">
    <property type="entry name" value="P-loop containing nucleoside triphosphate hydrolases"/>
    <property type="match status" value="1"/>
</dbReference>
<proteinExistence type="predicted"/>
<dbReference type="STRING" id="158441.A0A226CZB7"/>
<reference evidence="1 2" key="1">
    <citation type="submission" date="2015-12" db="EMBL/GenBank/DDBJ databases">
        <title>The genome of Folsomia candida.</title>
        <authorList>
            <person name="Faddeeva A."/>
            <person name="Derks M.F."/>
            <person name="Anvar Y."/>
            <person name="Smit S."/>
            <person name="Van Straalen N."/>
            <person name="Roelofs D."/>
        </authorList>
    </citation>
    <scope>NUCLEOTIDE SEQUENCE [LARGE SCALE GENOMIC DNA]</scope>
    <source>
        <strain evidence="1 2">VU population</strain>
        <tissue evidence="1">Whole body</tissue>
    </source>
</reference>
<dbReference type="InterPro" id="IPR027417">
    <property type="entry name" value="P-loop_NTPase"/>
</dbReference>
<dbReference type="Proteomes" id="UP000198287">
    <property type="component" value="Unassembled WGS sequence"/>
</dbReference>
<organism evidence="1 2">
    <name type="scientific">Folsomia candida</name>
    <name type="common">Springtail</name>
    <dbReference type="NCBI Taxonomy" id="158441"/>
    <lineage>
        <taxon>Eukaryota</taxon>
        <taxon>Metazoa</taxon>
        <taxon>Ecdysozoa</taxon>
        <taxon>Arthropoda</taxon>
        <taxon>Hexapoda</taxon>
        <taxon>Collembola</taxon>
        <taxon>Entomobryomorpha</taxon>
        <taxon>Isotomoidea</taxon>
        <taxon>Isotomidae</taxon>
        <taxon>Proisotominae</taxon>
        <taxon>Folsomia</taxon>
    </lineage>
</organism>
<sequence length="604" mass="68085">MASSQSEGILEKTIKENFTELRNALAVSGNLLSCLEQNKIITDEKVASLGKIDGNGNKAEALLKILRDSRTDSDIPVIMKALSDDISSNSKVLKIFEQSMAAGSQLRHDHFTNPITCLRRETDCKAENFAQIPQIPFLPFPKPDKNFTGRTKFMDDVISALQLSKNPSHQIGFPLVDLHGLGGHGKTQTAQSIAEQQAGIIEKITRELKNQGIKHLPENDGILLASKFYDSIASKSPNKILVIFDNVEGFQEVEKYLPVNRNVDNIAVLLTSVEKITIAIGMGEIDTYKVDILGEDEASELVGKILKVGSIVCTKSEVSLLVAESGRIPVTLCIMARIIVSVNMGGSTYSITKLLQEMKDKSKLLRYPSGPKHNLDLQYKKSLYTCVKIALDKLQESKDVYAPMAIHFIEGCAYFHNECPIDYFLNHVTTFKQDIEQVLIEVFVPLKPMEVLTNAIRLLSRFSLINTTPDKKYEFGIKVEIHRLVQATVRLIQKYKERDLLEELICCKDYPKFKSLDQGGKLKETYFLSHPTAILWSHASNHEDLIRKYFIERGSLSNMIYYGFFNEVRKIVELLGEKESARKILQVEPKDFDSMFLETDWDLP</sequence>
<name>A0A226CZB7_FOLCA</name>
<keyword evidence="2" id="KW-1185">Reference proteome</keyword>
<dbReference type="OrthoDB" id="496981at2759"/>
<dbReference type="AlphaFoldDB" id="A0A226CZB7"/>
<gene>
    <name evidence="1" type="ORF">Fcan01_27884</name>
</gene>
<accession>A0A226CZB7</accession>
<protein>
    <submittedName>
        <fullName evidence="1">Regulatory protein AfsR</fullName>
    </submittedName>
</protein>
<evidence type="ECO:0000313" key="1">
    <source>
        <dbReference type="EMBL" id="OXA37376.1"/>
    </source>
</evidence>
<dbReference type="EMBL" id="LNIX01000058">
    <property type="protein sequence ID" value="OXA37376.1"/>
    <property type="molecule type" value="Genomic_DNA"/>
</dbReference>
<comment type="caution">
    <text evidence="1">The sequence shown here is derived from an EMBL/GenBank/DDBJ whole genome shotgun (WGS) entry which is preliminary data.</text>
</comment>
<dbReference type="Gene3D" id="3.40.50.300">
    <property type="entry name" value="P-loop containing nucleotide triphosphate hydrolases"/>
    <property type="match status" value="1"/>
</dbReference>
<evidence type="ECO:0000313" key="2">
    <source>
        <dbReference type="Proteomes" id="UP000198287"/>
    </source>
</evidence>